<dbReference type="Proteomes" id="UP001501600">
    <property type="component" value="Unassembled WGS sequence"/>
</dbReference>
<proteinExistence type="predicted"/>
<feature type="domain" description="Outer membrane protein beta-barrel" evidence="3">
    <location>
        <begin position="7"/>
        <end position="183"/>
    </location>
</feature>
<gene>
    <name evidence="4" type="ORF">GCM10025772_13870</name>
</gene>
<dbReference type="EMBL" id="BAABLF010000007">
    <property type="protein sequence ID" value="GAA5190056.1"/>
    <property type="molecule type" value="Genomic_DNA"/>
</dbReference>
<dbReference type="InterPro" id="IPR027385">
    <property type="entry name" value="Beta-barrel_OMP"/>
</dbReference>
<evidence type="ECO:0000259" key="3">
    <source>
        <dbReference type="Pfam" id="PF13505"/>
    </source>
</evidence>
<organism evidence="4 5">
    <name type="scientific">Ferrimonas gelatinilytica</name>
    <dbReference type="NCBI Taxonomy" id="1255257"/>
    <lineage>
        <taxon>Bacteria</taxon>
        <taxon>Pseudomonadati</taxon>
        <taxon>Pseudomonadota</taxon>
        <taxon>Gammaproteobacteria</taxon>
        <taxon>Alteromonadales</taxon>
        <taxon>Ferrimonadaceae</taxon>
        <taxon>Ferrimonas</taxon>
    </lineage>
</organism>
<dbReference type="SUPFAM" id="SSF56925">
    <property type="entry name" value="OMPA-like"/>
    <property type="match status" value="1"/>
</dbReference>
<evidence type="ECO:0000256" key="2">
    <source>
        <dbReference type="SAM" id="SignalP"/>
    </source>
</evidence>
<dbReference type="Gene3D" id="2.40.160.20">
    <property type="match status" value="1"/>
</dbReference>
<feature type="signal peptide" evidence="2">
    <location>
        <begin position="1"/>
        <end position="20"/>
    </location>
</feature>
<keyword evidence="5" id="KW-1185">Reference proteome</keyword>
<keyword evidence="1 2" id="KW-0732">Signal</keyword>
<evidence type="ECO:0000256" key="1">
    <source>
        <dbReference type="ARBA" id="ARBA00022729"/>
    </source>
</evidence>
<dbReference type="Pfam" id="PF13505">
    <property type="entry name" value="OMP_b-brl"/>
    <property type="match status" value="1"/>
</dbReference>
<dbReference type="RefSeq" id="WP_345316318.1">
    <property type="nucleotide sequence ID" value="NZ_BAABLF010000007.1"/>
</dbReference>
<evidence type="ECO:0000313" key="4">
    <source>
        <dbReference type="EMBL" id="GAA5190056.1"/>
    </source>
</evidence>
<name>A0ABP9S2C4_9GAMM</name>
<feature type="chain" id="PRO_5045039110" evidence="2">
    <location>
        <begin position="21"/>
        <end position="210"/>
    </location>
</feature>
<reference evidence="5" key="1">
    <citation type="journal article" date="2019" name="Int. J. Syst. Evol. Microbiol.">
        <title>The Global Catalogue of Microorganisms (GCM) 10K type strain sequencing project: providing services to taxonomists for standard genome sequencing and annotation.</title>
        <authorList>
            <consortium name="The Broad Institute Genomics Platform"/>
            <consortium name="The Broad Institute Genome Sequencing Center for Infectious Disease"/>
            <person name="Wu L."/>
            <person name="Ma J."/>
        </authorList>
    </citation>
    <scope>NUCLEOTIDE SEQUENCE [LARGE SCALE GENOMIC DNA]</scope>
    <source>
        <strain evidence="5">JCM 18720</strain>
    </source>
</reference>
<comment type="caution">
    <text evidence="4">The sequence shown here is derived from an EMBL/GenBank/DDBJ whole genome shotgun (WGS) entry which is preliminary data.</text>
</comment>
<sequence>MRSIYIGLLFSALLTAPAQAERTFFIAPMAGYNFGGSLDVTEHPEGQERQKVGELKVEDAESFGLMFGVETQDPGNIYLYYSRQRSAFKEGDFGSPTGLDLDVDYYHIGGSLWFPRGRFEPYVTSSVGVTRLLPDGGVSSETRFSLGLGVGARYRLLEHLSIFADVRSFFIFMENSTSLVCPGEDGTCRFRIEGNAMIQGQATLGLMVRF</sequence>
<accession>A0ABP9S2C4</accession>
<dbReference type="InterPro" id="IPR011250">
    <property type="entry name" value="OMP/PagP_B-barrel"/>
</dbReference>
<protein>
    <submittedName>
        <fullName evidence="4">Outer membrane beta-barrel protein</fullName>
    </submittedName>
</protein>
<evidence type="ECO:0000313" key="5">
    <source>
        <dbReference type="Proteomes" id="UP001501600"/>
    </source>
</evidence>